<dbReference type="PROSITE" id="PS50937">
    <property type="entry name" value="HTH_MERR_2"/>
    <property type="match status" value="1"/>
</dbReference>
<dbReference type="Pfam" id="PF13411">
    <property type="entry name" value="MerR_1"/>
    <property type="match status" value="1"/>
</dbReference>
<dbReference type="InterPro" id="IPR047057">
    <property type="entry name" value="MerR_fam"/>
</dbReference>
<name>A0A2T2X508_9FIRM</name>
<feature type="coiled-coil region" evidence="5">
    <location>
        <begin position="108"/>
        <end position="135"/>
    </location>
</feature>
<gene>
    <name evidence="7" type="ORF">C7B46_18590</name>
</gene>
<dbReference type="InterPro" id="IPR000551">
    <property type="entry name" value="MerR-type_HTH_dom"/>
</dbReference>
<dbReference type="Proteomes" id="UP000242972">
    <property type="component" value="Unassembled WGS sequence"/>
</dbReference>
<keyword evidence="2" id="KW-0805">Transcription regulation</keyword>
<evidence type="ECO:0000256" key="3">
    <source>
        <dbReference type="ARBA" id="ARBA00023125"/>
    </source>
</evidence>
<dbReference type="SMART" id="SM00422">
    <property type="entry name" value="HTH_MERR"/>
    <property type="match status" value="1"/>
</dbReference>
<evidence type="ECO:0000256" key="1">
    <source>
        <dbReference type="ARBA" id="ARBA00022491"/>
    </source>
</evidence>
<dbReference type="PROSITE" id="PS00552">
    <property type="entry name" value="HTH_MERR_1"/>
    <property type="match status" value="1"/>
</dbReference>
<dbReference type="EMBL" id="PXYW01000088">
    <property type="protein sequence ID" value="PSR29574.1"/>
    <property type="molecule type" value="Genomic_DNA"/>
</dbReference>
<comment type="caution">
    <text evidence="7">The sequence shown here is derived from an EMBL/GenBank/DDBJ whole genome shotgun (WGS) entry which is preliminary data.</text>
</comment>
<keyword evidence="1" id="KW-0678">Repressor</keyword>
<evidence type="ECO:0000256" key="5">
    <source>
        <dbReference type="SAM" id="Coils"/>
    </source>
</evidence>
<evidence type="ECO:0000259" key="6">
    <source>
        <dbReference type="PROSITE" id="PS50937"/>
    </source>
</evidence>
<evidence type="ECO:0000313" key="7">
    <source>
        <dbReference type="EMBL" id="PSR29574.1"/>
    </source>
</evidence>
<feature type="domain" description="HTH merR-type" evidence="6">
    <location>
        <begin position="11"/>
        <end position="79"/>
    </location>
</feature>
<keyword evidence="4" id="KW-0804">Transcription</keyword>
<accession>A0A2T2X508</accession>
<proteinExistence type="predicted"/>
<dbReference type="PANTHER" id="PTHR30204:SF69">
    <property type="entry name" value="MERR-FAMILY TRANSCRIPTIONAL REGULATOR"/>
    <property type="match status" value="1"/>
</dbReference>
<dbReference type="GO" id="GO:0003700">
    <property type="term" value="F:DNA-binding transcription factor activity"/>
    <property type="evidence" value="ECO:0007669"/>
    <property type="project" value="InterPro"/>
</dbReference>
<dbReference type="PANTHER" id="PTHR30204">
    <property type="entry name" value="REDOX-CYCLING DRUG-SENSING TRANSCRIPTIONAL ACTIVATOR SOXR"/>
    <property type="match status" value="1"/>
</dbReference>
<protein>
    <submittedName>
        <fullName evidence="7">MerR family transcriptional regulator</fullName>
    </submittedName>
</protein>
<evidence type="ECO:0000256" key="4">
    <source>
        <dbReference type="ARBA" id="ARBA00023163"/>
    </source>
</evidence>
<sequence length="138" mass="16020">MGQHDKGDRLAFSISDLSSELGLSTRAIRYYESLGLLNPDRTTGNHRLYTRKDRARLRMIQRGRMLGFTLQEIADLLHLYDVDPSERVQYARGIELTRKHLTTVRHRIQELSLLEQELARALAEAEEKFSQLDHDPMS</sequence>
<keyword evidence="3" id="KW-0238">DNA-binding</keyword>
<dbReference type="GO" id="GO:0003677">
    <property type="term" value="F:DNA binding"/>
    <property type="evidence" value="ECO:0007669"/>
    <property type="project" value="UniProtKB-KW"/>
</dbReference>
<organism evidence="7 8">
    <name type="scientific">Sulfobacillus benefaciens</name>
    <dbReference type="NCBI Taxonomy" id="453960"/>
    <lineage>
        <taxon>Bacteria</taxon>
        <taxon>Bacillati</taxon>
        <taxon>Bacillota</taxon>
        <taxon>Clostridia</taxon>
        <taxon>Eubacteriales</taxon>
        <taxon>Clostridiales Family XVII. Incertae Sedis</taxon>
        <taxon>Sulfobacillus</taxon>
    </lineage>
</organism>
<keyword evidence="5" id="KW-0175">Coiled coil</keyword>
<dbReference type="Gene3D" id="1.10.1660.10">
    <property type="match status" value="1"/>
</dbReference>
<evidence type="ECO:0000256" key="2">
    <source>
        <dbReference type="ARBA" id="ARBA00023015"/>
    </source>
</evidence>
<dbReference type="InterPro" id="IPR009061">
    <property type="entry name" value="DNA-bd_dom_put_sf"/>
</dbReference>
<dbReference type="AlphaFoldDB" id="A0A2T2X508"/>
<evidence type="ECO:0000313" key="8">
    <source>
        <dbReference type="Proteomes" id="UP000242972"/>
    </source>
</evidence>
<dbReference type="SUPFAM" id="SSF46955">
    <property type="entry name" value="Putative DNA-binding domain"/>
    <property type="match status" value="1"/>
</dbReference>
<dbReference type="PRINTS" id="PR00040">
    <property type="entry name" value="HTHMERR"/>
</dbReference>
<reference evidence="7 8" key="1">
    <citation type="journal article" date="2014" name="BMC Genomics">
        <title>Comparison of environmental and isolate Sulfobacillus genomes reveals diverse carbon, sulfur, nitrogen, and hydrogen metabolisms.</title>
        <authorList>
            <person name="Justice N.B."/>
            <person name="Norman A."/>
            <person name="Brown C.T."/>
            <person name="Singh A."/>
            <person name="Thomas B.C."/>
            <person name="Banfield J.F."/>
        </authorList>
    </citation>
    <scope>NUCLEOTIDE SEQUENCE [LARGE SCALE GENOMIC DNA]</scope>
    <source>
        <strain evidence="7">AMDSBA4</strain>
    </source>
</reference>